<evidence type="ECO:0000313" key="3">
    <source>
        <dbReference type="Proteomes" id="UP000000597"/>
    </source>
</evidence>
<feature type="chain" id="PRO_5002615302" evidence="1">
    <location>
        <begin position="25"/>
        <end position="169"/>
    </location>
</feature>
<keyword evidence="1" id="KW-0732">Signal</keyword>
<dbReference type="InterPro" id="IPR010642">
    <property type="entry name" value="Invasion_prot_B"/>
</dbReference>
<dbReference type="Pfam" id="PF06776">
    <property type="entry name" value="IalB"/>
    <property type="match status" value="1"/>
</dbReference>
<name>A0A0H3LZE9_BARQU</name>
<feature type="signal peptide" evidence="1">
    <location>
        <begin position="1"/>
        <end position="24"/>
    </location>
</feature>
<proteinExistence type="predicted"/>
<gene>
    <name evidence="2" type="ordered locus">BQ00180</name>
</gene>
<sequence length="169" mass="18428">MKMFEKTVIAVSVMVLVTAGAACAQAPSRLDQFEAWGAYSYKSQKNTICYVLSVPLEALPTTVNHGDNFFLVTKRSHSPLSFEPQFMAGYPFKEGSRVTVTIGNKDFDFFTKDSSAWLASSALEKQLVSAMRAGANMTVNALSKRGTQTTYTFSLKGVSAALNVAQKCR</sequence>
<dbReference type="AlphaFoldDB" id="A0A0H3LZE9"/>
<dbReference type="InterPro" id="IPR038696">
    <property type="entry name" value="IalB_sf"/>
</dbReference>
<evidence type="ECO:0000313" key="2">
    <source>
        <dbReference type="EMBL" id="CAF25525.1"/>
    </source>
</evidence>
<protein>
    <submittedName>
        <fullName evidence="2">Uncharacterized protein</fullName>
    </submittedName>
</protein>
<dbReference type="HOGENOM" id="CLU_100562_2_0_5"/>
<dbReference type="eggNOG" id="COG5342">
    <property type="taxonomic scope" value="Bacteria"/>
</dbReference>
<evidence type="ECO:0000256" key="1">
    <source>
        <dbReference type="SAM" id="SignalP"/>
    </source>
</evidence>
<dbReference type="EMBL" id="BX897700">
    <property type="protein sequence ID" value="CAF25525.1"/>
    <property type="molecule type" value="Genomic_DNA"/>
</dbReference>
<accession>A0A0H3LZE9</accession>
<dbReference type="KEGG" id="bqu:BQ00180"/>
<dbReference type="Gene3D" id="2.60.40.1880">
    <property type="entry name" value="Invasion associated locus B (IalB) protein"/>
    <property type="match status" value="1"/>
</dbReference>
<dbReference type="Proteomes" id="UP000000597">
    <property type="component" value="Chromosome"/>
</dbReference>
<dbReference type="PROSITE" id="PS51257">
    <property type="entry name" value="PROKAR_LIPOPROTEIN"/>
    <property type="match status" value="1"/>
</dbReference>
<organism evidence="2 3">
    <name type="scientific">Bartonella quintana (strain Toulouse)</name>
    <name type="common">Rochalimaea quintana</name>
    <dbReference type="NCBI Taxonomy" id="283165"/>
    <lineage>
        <taxon>Bacteria</taxon>
        <taxon>Pseudomonadati</taxon>
        <taxon>Pseudomonadota</taxon>
        <taxon>Alphaproteobacteria</taxon>
        <taxon>Hyphomicrobiales</taxon>
        <taxon>Bartonellaceae</taxon>
        <taxon>Bartonella</taxon>
    </lineage>
</organism>
<reference evidence="2 3" key="1">
    <citation type="journal article" date="2004" name="Proc. Natl. Acad. Sci. U.S.A.">
        <title>The louse-borne human pathogen Bartonella quintana is a genomic derivative of the zoonotic agent Bartonella henselae.</title>
        <authorList>
            <person name="Alsmark U.C.M."/>
            <person name="Frank A.C."/>
            <person name="Karlberg E.O."/>
            <person name="Legault B.-A."/>
            <person name="Ardell D.H."/>
            <person name="Canbaeck B."/>
            <person name="Eriksson A.-S."/>
            <person name="Naeslund A.K."/>
            <person name="Handley S.A."/>
            <person name="Huvet M."/>
            <person name="La Scola B."/>
            <person name="Holmberg M."/>
            <person name="Andersson S.G.E."/>
        </authorList>
    </citation>
    <scope>NUCLEOTIDE SEQUENCE [LARGE SCALE GENOMIC DNA]</scope>
    <source>
        <strain evidence="2 3">Toulouse</strain>
    </source>
</reference>